<organism evidence="2 3">
    <name type="scientific">Massilia soli</name>
    <dbReference type="NCBI Taxonomy" id="2792854"/>
    <lineage>
        <taxon>Bacteria</taxon>
        <taxon>Pseudomonadati</taxon>
        <taxon>Pseudomonadota</taxon>
        <taxon>Betaproteobacteria</taxon>
        <taxon>Burkholderiales</taxon>
        <taxon>Oxalobacteraceae</taxon>
        <taxon>Telluria group</taxon>
        <taxon>Massilia</taxon>
    </lineage>
</organism>
<gene>
    <name evidence="2" type="ORF">I4X03_005050</name>
</gene>
<dbReference type="EMBL" id="JAFBIL020000002">
    <property type="protein sequence ID" value="MBZ2206620.1"/>
    <property type="molecule type" value="Genomic_DNA"/>
</dbReference>
<dbReference type="InterPro" id="IPR052935">
    <property type="entry name" value="Mg2+_PAP"/>
</dbReference>
<dbReference type="InterPro" id="IPR019236">
    <property type="entry name" value="APP1_cat"/>
</dbReference>
<dbReference type="RefSeq" id="WP_223466664.1">
    <property type="nucleotide sequence ID" value="NZ_JAFBIL020000002.1"/>
</dbReference>
<keyword evidence="3" id="KW-1185">Reference proteome</keyword>
<dbReference type="PANTHER" id="PTHR28208:SF3">
    <property type="entry name" value="PHOSPHATIDATE PHOSPHATASE APP1"/>
    <property type="match status" value="1"/>
</dbReference>
<dbReference type="Pfam" id="PF09949">
    <property type="entry name" value="APP1_cat"/>
    <property type="match status" value="1"/>
</dbReference>
<evidence type="ECO:0000313" key="2">
    <source>
        <dbReference type="EMBL" id="MBZ2206620.1"/>
    </source>
</evidence>
<comment type="caution">
    <text evidence="2">The sequence shown here is derived from an EMBL/GenBank/DDBJ whole genome shotgun (WGS) entry which is preliminary data.</text>
</comment>
<protein>
    <submittedName>
        <fullName evidence="2">DUF2183 domain-containing protein</fullName>
    </submittedName>
</protein>
<reference evidence="2 3" key="1">
    <citation type="submission" date="2021-08" db="EMBL/GenBank/DDBJ databases">
        <title>Massilia sp. R798.</title>
        <authorList>
            <person name="Baek J.H."/>
            <person name="Jung H.S."/>
            <person name="Kim K.R."/>
            <person name="Jeon C.O."/>
        </authorList>
    </citation>
    <scope>NUCLEOTIDE SEQUENCE [LARGE SCALE GENOMIC DNA]</scope>
    <source>
        <strain evidence="2 3">R798</strain>
    </source>
</reference>
<dbReference type="Proteomes" id="UP000809349">
    <property type="component" value="Unassembled WGS sequence"/>
</dbReference>
<proteinExistence type="predicted"/>
<accession>A0ABS7SKB0</accession>
<sequence>MPFLILTRSGFDDLAASIDAGAVGFHINPGVASDDELARLRSAGARVHVLAALVDPTDTGAVEGALRTAARDGEPVWLERGSAPAPPAAPAIERAPATPAAAEEHQALHHRLARTAGVVARAALRTLTDPGGRQPMIVPYIGFGNPGKLWVKGRVLDESIFREQHGDDSRWRNFVALYQRLESDEVAGARVRAHFQGQAYDTVSDRGGYFSFEIAPQQALPGGSHTVELELPDTRGPARASADVIVAPASARFGIISDIDDTVLWTNVTNKLNMALMLARSNAHTRKPFKGVAAFYRALKRGASGNEDNPVFYVSSSPWHLFGPLVEFLRVQGIPLGPLLLRELGMRQVFKLTSHGNHKLEKIELILSYYPDMQFVLIGDSGEQDPEIYAEVVRRHPKQVKVIYIRNVNPDPARIDALDKLIEEVSATGTQLILAPDSVFAASHAAADGLINVDRLASVRSDKKEDDSVLPGV</sequence>
<name>A0ABS7SKB0_9BURK</name>
<evidence type="ECO:0000313" key="3">
    <source>
        <dbReference type="Proteomes" id="UP000809349"/>
    </source>
</evidence>
<dbReference type="PANTHER" id="PTHR28208">
    <property type="entry name" value="PHOSPHATIDATE PHOSPHATASE APP1"/>
    <property type="match status" value="1"/>
</dbReference>
<feature type="domain" description="Phosphatidate phosphatase APP1 catalytic" evidence="1">
    <location>
        <begin position="253"/>
        <end position="407"/>
    </location>
</feature>
<evidence type="ECO:0000259" key="1">
    <source>
        <dbReference type="Pfam" id="PF09949"/>
    </source>
</evidence>